<dbReference type="InterPro" id="IPR021741">
    <property type="entry name" value="DUF3311"/>
</dbReference>
<dbReference type="Proteomes" id="UP001551675">
    <property type="component" value="Unassembled WGS sequence"/>
</dbReference>
<keyword evidence="4" id="KW-1185">Reference proteome</keyword>
<keyword evidence="2" id="KW-0812">Transmembrane</keyword>
<feature type="compositionally biased region" description="Gly residues" evidence="1">
    <location>
        <begin position="90"/>
        <end position="105"/>
    </location>
</feature>
<feature type="region of interest" description="Disordered" evidence="1">
    <location>
        <begin position="80"/>
        <end position="123"/>
    </location>
</feature>
<proteinExistence type="predicted"/>
<evidence type="ECO:0000256" key="2">
    <source>
        <dbReference type="SAM" id="Phobius"/>
    </source>
</evidence>
<comment type="caution">
    <text evidence="3">The sequence shown here is derived from an EMBL/GenBank/DDBJ whole genome shotgun (WGS) entry which is preliminary data.</text>
</comment>
<dbReference type="RefSeq" id="WP_358132109.1">
    <property type="nucleotide sequence ID" value="NZ_JBFALK010000005.1"/>
</dbReference>
<reference evidence="3 4" key="1">
    <citation type="submission" date="2024-06" db="EMBL/GenBank/DDBJ databases">
        <title>The Natural Products Discovery Center: Release of the First 8490 Sequenced Strains for Exploring Actinobacteria Biosynthetic Diversity.</title>
        <authorList>
            <person name="Kalkreuter E."/>
            <person name="Kautsar S.A."/>
            <person name="Yang D."/>
            <person name="Bader C.D."/>
            <person name="Teijaro C.N."/>
            <person name="Fluegel L."/>
            <person name="Davis C.M."/>
            <person name="Simpson J.R."/>
            <person name="Lauterbach L."/>
            <person name="Steele A.D."/>
            <person name="Gui C."/>
            <person name="Meng S."/>
            <person name="Li G."/>
            <person name="Viehrig K."/>
            <person name="Ye F."/>
            <person name="Su P."/>
            <person name="Kiefer A.F."/>
            <person name="Nichols A."/>
            <person name="Cepeda A.J."/>
            <person name="Yan W."/>
            <person name="Fan B."/>
            <person name="Jiang Y."/>
            <person name="Adhikari A."/>
            <person name="Zheng C.-J."/>
            <person name="Schuster L."/>
            <person name="Cowan T.M."/>
            <person name="Smanski M.J."/>
            <person name="Chevrette M.G."/>
            <person name="De Carvalho L.P.S."/>
            <person name="Shen B."/>
        </authorList>
    </citation>
    <scope>NUCLEOTIDE SEQUENCE [LARGE SCALE GENOMIC DNA]</scope>
    <source>
        <strain evidence="3 4">NPDC050100</strain>
    </source>
</reference>
<dbReference type="EMBL" id="JBFALK010000005">
    <property type="protein sequence ID" value="MEV0969208.1"/>
    <property type="molecule type" value="Genomic_DNA"/>
</dbReference>
<keyword evidence="2" id="KW-1133">Transmembrane helix</keyword>
<evidence type="ECO:0000313" key="3">
    <source>
        <dbReference type="EMBL" id="MEV0969208.1"/>
    </source>
</evidence>
<feature type="transmembrane region" description="Helical" evidence="2">
    <location>
        <begin position="20"/>
        <end position="43"/>
    </location>
</feature>
<name>A0ABV3GC42_MICGL</name>
<organism evidence="3 4">
    <name type="scientific">Microtetraspora glauca</name>
    <dbReference type="NCBI Taxonomy" id="1996"/>
    <lineage>
        <taxon>Bacteria</taxon>
        <taxon>Bacillati</taxon>
        <taxon>Actinomycetota</taxon>
        <taxon>Actinomycetes</taxon>
        <taxon>Streptosporangiales</taxon>
        <taxon>Streptosporangiaceae</taxon>
        <taxon>Microtetraspora</taxon>
    </lineage>
</organism>
<dbReference type="Pfam" id="PF11755">
    <property type="entry name" value="DUF3311"/>
    <property type="match status" value="1"/>
</dbReference>
<sequence length="146" mass="16208">MTDPPLPHVRTPRPRSPGPWARLGATALLAAPFPALLWVGGYARTGPWLLGFPYFYWYQLLWVFLSSGMTWCAYLLMTRTGRSPDHTPGAYGGPDEGRRYGGYGTSSGRSENPEDRGYGGYAGRGGRGDFGEYGFGDHGEHRERFR</sequence>
<accession>A0ABV3GC42</accession>
<evidence type="ECO:0000313" key="4">
    <source>
        <dbReference type="Proteomes" id="UP001551675"/>
    </source>
</evidence>
<protein>
    <submittedName>
        <fullName evidence="3">DUF3311 domain-containing protein</fullName>
    </submittedName>
</protein>
<feature type="transmembrane region" description="Helical" evidence="2">
    <location>
        <begin position="55"/>
        <end position="76"/>
    </location>
</feature>
<evidence type="ECO:0000256" key="1">
    <source>
        <dbReference type="SAM" id="MobiDB-lite"/>
    </source>
</evidence>
<gene>
    <name evidence="3" type="ORF">AB0I59_11280</name>
</gene>
<keyword evidence="2" id="KW-0472">Membrane</keyword>